<evidence type="ECO:0000313" key="3">
    <source>
        <dbReference type="Proteomes" id="UP000749559"/>
    </source>
</evidence>
<dbReference type="SMART" id="SM00209">
    <property type="entry name" value="TSP1"/>
    <property type="match status" value="2"/>
</dbReference>
<keyword evidence="1" id="KW-0732">Signal</keyword>
<dbReference type="Pfam" id="PF00090">
    <property type="entry name" value="TSP_1"/>
    <property type="match status" value="2"/>
</dbReference>
<dbReference type="InterPro" id="IPR000884">
    <property type="entry name" value="TSP1_rpt"/>
</dbReference>
<organism evidence="2 3">
    <name type="scientific">Owenia fusiformis</name>
    <name type="common">Polychaete worm</name>
    <dbReference type="NCBI Taxonomy" id="6347"/>
    <lineage>
        <taxon>Eukaryota</taxon>
        <taxon>Metazoa</taxon>
        <taxon>Spiralia</taxon>
        <taxon>Lophotrochozoa</taxon>
        <taxon>Annelida</taxon>
        <taxon>Polychaeta</taxon>
        <taxon>Sedentaria</taxon>
        <taxon>Canalipalpata</taxon>
        <taxon>Sabellida</taxon>
        <taxon>Oweniida</taxon>
        <taxon>Oweniidae</taxon>
        <taxon>Owenia</taxon>
    </lineage>
</organism>
<dbReference type="OrthoDB" id="446173at2759"/>
<name>A0A8S4NP32_OWEFU</name>
<dbReference type="Proteomes" id="UP000749559">
    <property type="component" value="Unassembled WGS sequence"/>
</dbReference>
<feature type="signal peptide" evidence="1">
    <location>
        <begin position="1"/>
        <end position="24"/>
    </location>
</feature>
<dbReference type="InterPro" id="IPR036383">
    <property type="entry name" value="TSP1_rpt_sf"/>
</dbReference>
<protein>
    <submittedName>
        <fullName evidence="2">Uncharacterized protein</fullName>
    </submittedName>
</protein>
<evidence type="ECO:0000313" key="2">
    <source>
        <dbReference type="EMBL" id="CAH1782070.1"/>
    </source>
</evidence>
<comment type="caution">
    <text evidence="2">The sequence shown here is derived from an EMBL/GenBank/DDBJ whole genome shotgun (WGS) entry which is preliminary data.</text>
</comment>
<evidence type="ECO:0000256" key="1">
    <source>
        <dbReference type="SAM" id="SignalP"/>
    </source>
</evidence>
<reference evidence="2" key="1">
    <citation type="submission" date="2022-03" db="EMBL/GenBank/DDBJ databases">
        <authorList>
            <person name="Martin C."/>
        </authorList>
    </citation>
    <scope>NUCLEOTIDE SEQUENCE</scope>
</reference>
<dbReference type="Gene3D" id="2.20.100.10">
    <property type="entry name" value="Thrombospondin type-1 (TSP1) repeat"/>
    <property type="match status" value="2"/>
</dbReference>
<sequence length="619" mass="68539">MHTGRIFIAVLVIGLALLVSESYAGKGGGKGKKKMCKPCKSKCNYGKRCKKICNLKPGTKCDDKCWKNCMKKSKPMPDELQYCMDKCRIPPTPPPTATPRPPPKCRWSEYGAEKIGQCSASCGGGITTVTRKRTKLYGYAETGDPECYGSDTVVVRTQLCNIQPCWGPPPPPPPPTTPPPIIGKKCRWSEYGAEKRGQCSASCGGGMLTVTRKRTKLYGYAETGDPECYGSDTVVRTQLCNIQPCWEPLPPPPPPTYPPPVINCYWGDWTECPCIRNQLPATATCRIHGISKCHRTRNCHCTGKRTGVATYPQCAGLSIEYEHKPCCYSHHYHTSPPTYPPHCYWGDWTEWVYGTCVMSYSAATTDCQIHGISKCHRTRYCHCTGKRSSVAAYHQCTGLSIEYKHKECCYSHSYTTPPTHPTPHGCGIWGPWMVVPGKCDPPAGCTPLDPTGRKREIQNMREKRQFVCVIITYTCQFVRQCTPCYYGYKHQGCVGVSYKTENRTCCNPGPTTTITTAPTPTPTTTSATTTTTITPTTTTTATTACPRWGDWGLWDSCNTPNCQPFVDYPGYPKRKRQPCTQLLETTCTRIKACEQCDGSTGDCTIPQPSETKILKCCVP</sequence>
<dbReference type="PROSITE" id="PS50092">
    <property type="entry name" value="TSP1"/>
    <property type="match status" value="2"/>
</dbReference>
<accession>A0A8S4NP32</accession>
<dbReference type="SUPFAM" id="SSF82895">
    <property type="entry name" value="TSP-1 type 1 repeat"/>
    <property type="match status" value="2"/>
</dbReference>
<dbReference type="AlphaFoldDB" id="A0A8S4NP32"/>
<dbReference type="EMBL" id="CAIIXF020000004">
    <property type="protein sequence ID" value="CAH1782070.1"/>
    <property type="molecule type" value="Genomic_DNA"/>
</dbReference>
<feature type="chain" id="PRO_5035751642" evidence="1">
    <location>
        <begin position="25"/>
        <end position="619"/>
    </location>
</feature>
<keyword evidence="3" id="KW-1185">Reference proteome</keyword>
<gene>
    <name evidence="2" type="ORF">OFUS_LOCUS8554</name>
</gene>
<proteinExistence type="predicted"/>